<keyword evidence="3" id="KW-0472">Membrane</keyword>
<gene>
    <name evidence="4" type="ORF">NCTC13350_01433</name>
</gene>
<protein>
    <submittedName>
        <fullName evidence="4">Capsular polysaccharide biosynthesis protein</fullName>
    </submittedName>
</protein>
<dbReference type="GO" id="GO:0005886">
    <property type="term" value="C:plasma membrane"/>
    <property type="evidence" value="ECO:0007669"/>
    <property type="project" value="TreeGrafter"/>
</dbReference>
<feature type="compositionally biased region" description="Basic and acidic residues" evidence="2">
    <location>
        <begin position="515"/>
        <end position="538"/>
    </location>
</feature>
<evidence type="ECO:0000313" key="5">
    <source>
        <dbReference type="Proteomes" id="UP000255000"/>
    </source>
</evidence>
<evidence type="ECO:0000256" key="1">
    <source>
        <dbReference type="SAM" id="Coils"/>
    </source>
</evidence>
<evidence type="ECO:0000256" key="2">
    <source>
        <dbReference type="SAM" id="MobiDB-lite"/>
    </source>
</evidence>
<dbReference type="InterPro" id="IPR050445">
    <property type="entry name" value="Bact_polysacc_biosynth/exp"/>
</dbReference>
<feature type="region of interest" description="Disordered" evidence="2">
    <location>
        <begin position="496"/>
        <end position="538"/>
    </location>
</feature>
<sequence>MGGSKDIYQPQDMALDLGGLLRAIARSLRWLLPLTLIVAALVFAGLQFVPEKFKGEARVLIETADALFPGAARGAEDERALLDSQGVASQVQLLTSVDLARRVSQRMNLAAVPEFKAETQAGTLQQLMISIGLSPSPSRISAEERLLRHFARNLDVYRVEGSRVIAVEYSAKSAVLAAEIANAVVDEYLQMQSSAKRESRAAAASALEPQIRRLTQEVQTARKAVEDFRAKADLLTGAGDRTLNELQLSEISSQQSSAQAAEAEAAAKAAQLRRLLETGGSLEGASEVLNSGLIQRLRERQVEIQSRVAELSTTLLPGHPQIRALTSQLADYDAQIRSEARKILTGLENDAAVAKQQAAALKSRVEELKAEAARSSADQVRLRELEREADARAVQLDALMASYRNADTGRNAETLPADARVISRAGVPIEPYSPKIGLFTFISALATFLLGCAIVILREFLSGDALKPVNEAEAYTAPVILRGPEADPEDLQAEDLRVEDRRQGKQPETDPAEEAQERMTAEEQDEDRFAETGSDERLLRFLPDDEGQDGEAEAAEAEVSRQAEVAGSLRAAASAASLAATPVMGGADAAPEDEAGETAPRRVAVVALTDAELSHDFAFRLVRDLAGHEDERALLVEVFPESEDPGAAPGFADLVFGKASFSSVIYRDAGSRAHIIEAGRPALSDDVVDERFPLVLDAIDATYDRIVVDLGKFTETAAAAHMLGFAEEVVVTVPADIQPRILAERLDLIASQTDADVRVKRIRRRKGTGEAAA</sequence>
<keyword evidence="1" id="KW-0175">Coiled coil</keyword>
<dbReference type="Gene3D" id="3.40.50.300">
    <property type="entry name" value="P-loop containing nucleotide triphosphate hydrolases"/>
    <property type="match status" value="1"/>
</dbReference>
<proteinExistence type="predicted"/>
<dbReference type="OrthoDB" id="7786248at2"/>
<dbReference type="Proteomes" id="UP000255000">
    <property type="component" value="Unassembled WGS sequence"/>
</dbReference>
<evidence type="ECO:0000313" key="4">
    <source>
        <dbReference type="EMBL" id="SUB00519.1"/>
    </source>
</evidence>
<dbReference type="AlphaFoldDB" id="A0A378ZUM4"/>
<feature type="transmembrane region" description="Helical" evidence="3">
    <location>
        <begin position="30"/>
        <end position="49"/>
    </location>
</feature>
<accession>A0A378ZUM4</accession>
<keyword evidence="3" id="KW-0812">Transmembrane</keyword>
<dbReference type="RefSeq" id="WP_019962520.1">
    <property type="nucleotide sequence ID" value="NZ_UGSK01000001.1"/>
</dbReference>
<evidence type="ECO:0000256" key="3">
    <source>
        <dbReference type="SAM" id="Phobius"/>
    </source>
</evidence>
<dbReference type="GO" id="GO:0004713">
    <property type="term" value="F:protein tyrosine kinase activity"/>
    <property type="evidence" value="ECO:0007669"/>
    <property type="project" value="TreeGrafter"/>
</dbReference>
<dbReference type="InterPro" id="IPR027417">
    <property type="entry name" value="P-loop_NTPase"/>
</dbReference>
<dbReference type="PANTHER" id="PTHR32309:SF13">
    <property type="entry name" value="FERRIC ENTEROBACTIN TRANSPORT PROTEIN FEPE"/>
    <property type="match status" value="1"/>
</dbReference>
<organism evidence="4 5">
    <name type="scientific">Pannonibacter phragmitetus</name>
    <dbReference type="NCBI Taxonomy" id="121719"/>
    <lineage>
        <taxon>Bacteria</taxon>
        <taxon>Pseudomonadati</taxon>
        <taxon>Pseudomonadota</taxon>
        <taxon>Alphaproteobacteria</taxon>
        <taxon>Hyphomicrobiales</taxon>
        <taxon>Stappiaceae</taxon>
        <taxon>Pannonibacter</taxon>
    </lineage>
</organism>
<dbReference type="EMBL" id="UGSK01000001">
    <property type="protein sequence ID" value="SUB00519.1"/>
    <property type="molecule type" value="Genomic_DNA"/>
</dbReference>
<name>A0A378ZUM4_9HYPH</name>
<feature type="compositionally biased region" description="Basic and acidic residues" evidence="2">
    <location>
        <begin position="496"/>
        <end position="508"/>
    </location>
</feature>
<keyword evidence="3" id="KW-1133">Transmembrane helix</keyword>
<reference evidence="4 5" key="1">
    <citation type="submission" date="2018-06" db="EMBL/GenBank/DDBJ databases">
        <authorList>
            <consortium name="Pathogen Informatics"/>
            <person name="Doyle S."/>
        </authorList>
    </citation>
    <scope>NUCLEOTIDE SEQUENCE [LARGE SCALE GENOMIC DNA]</scope>
    <source>
        <strain evidence="4 5">NCTC13350</strain>
    </source>
</reference>
<dbReference type="PANTHER" id="PTHR32309">
    <property type="entry name" value="TYROSINE-PROTEIN KINASE"/>
    <property type="match status" value="1"/>
</dbReference>
<feature type="coiled-coil region" evidence="1">
    <location>
        <begin position="258"/>
        <end position="402"/>
    </location>
</feature>